<dbReference type="Proteomes" id="UP000175707">
    <property type="component" value="Unassembled WGS sequence"/>
</dbReference>
<sequence>MADIARALGHAPESIPSNVDEKAAAAVLGVKPSTLANWRTTGRYRLPFLKMGRLVRYRTSDLAEWIASRRQGGEA</sequence>
<feature type="domain" description="Helix-turn-helix" evidence="1">
    <location>
        <begin position="23"/>
        <end position="70"/>
    </location>
</feature>
<dbReference type="InterPro" id="IPR009061">
    <property type="entry name" value="DNA-bd_dom_put_sf"/>
</dbReference>
<protein>
    <recommendedName>
        <fullName evidence="1">Helix-turn-helix domain-containing protein</fullName>
    </recommendedName>
</protein>
<dbReference type="Gene3D" id="1.10.10.10">
    <property type="entry name" value="Winged helix-like DNA-binding domain superfamily/Winged helix DNA-binding domain"/>
    <property type="match status" value="1"/>
</dbReference>
<dbReference type="AlphaFoldDB" id="A0A1E7YV77"/>
<gene>
    <name evidence="2" type="ORF">BAE30_08595</name>
</gene>
<evidence type="ECO:0000259" key="1">
    <source>
        <dbReference type="Pfam" id="PF12728"/>
    </source>
</evidence>
<dbReference type="Pfam" id="PF12728">
    <property type="entry name" value="HTH_17"/>
    <property type="match status" value="1"/>
</dbReference>
<dbReference type="InterPro" id="IPR041657">
    <property type="entry name" value="HTH_17"/>
</dbReference>
<reference evidence="2 3" key="1">
    <citation type="submission" date="2016-06" db="EMBL/GenBank/DDBJ databases">
        <title>Gene turnover analysis identifies the evolutionary adaptation of the extremophile Acidithiobacillus caldus.</title>
        <authorList>
            <person name="Zhang X."/>
        </authorList>
    </citation>
    <scope>NUCLEOTIDE SEQUENCE [LARGE SCALE GENOMIC DNA]</scope>
    <source>
        <strain evidence="2 3">S1</strain>
    </source>
</reference>
<evidence type="ECO:0000313" key="2">
    <source>
        <dbReference type="EMBL" id="OFC59455.1"/>
    </source>
</evidence>
<comment type="caution">
    <text evidence="2">The sequence shown here is derived from an EMBL/GenBank/DDBJ whole genome shotgun (WGS) entry which is preliminary data.</text>
</comment>
<dbReference type="InterPro" id="IPR036388">
    <property type="entry name" value="WH-like_DNA-bd_sf"/>
</dbReference>
<dbReference type="EMBL" id="LZYH01000555">
    <property type="protein sequence ID" value="OFC59455.1"/>
    <property type="molecule type" value="Genomic_DNA"/>
</dbReference>
<organism evidence="2 3">
    <name type="scientific">Acidithiobacillus caldus</name>
    <dbReference type="NCBI Taxonomy" id="33059"/>
    <lineage>
        <taxon>Bacteria</taxon>
        <taxon>Pseudomonadati</taxon>
        <taxon>Pseudomonadota</taxon>
        <taxon>Acidithiobacillia</taxon>
        <taxon>Acidithiobacillales</taxon>
        <taxon>Acidithiobacillaceae</taxon>
        <taxon>Acidithiobacillus</taxon>
    </lineage>
</organism>
<name>A0A1E7YV77_9PROT</name>
<accession>A0A1E7YV77</accession>
<proteinExistence type="predicted"/>
<dbReference type="SUPFAM" id="SSF46955">
    <property type="entry name" value="Putative DNA-binding domain"/>
    <property type="match status" value="1"/>
</dbReference>
<evidence type="ECO:0000313" key="3">
    <source>
        <dbReference type="Proteomes" id="UP000175707"/>
    </source>
</evidence>